<reference evidence="1" key="1">
    <citation type="journal article" date="2020" name="mSystems">
        <title>Genome- and Community-Level Interaction Insights into Carbon Utilization and Element Cycling Functions of Hydrothermarchaeota in Hydrothermal Sediment.</title>
        <authorList>
            <person name="Zhou Z."/>
            <person name="Liu Y."/>
            <person name="Xu W."/>
            <person name="Pan J."/>
            <person name="Luo Z.H."/>
            <person name="Li M."/>
        </authorList>
    </citation>
    <scope>NUCLEOTIDE SEQUENCE [LARGE SCALE GENOMIC DNA]</scope>
    <source>
        <strain evidence="1">SpSt-374</strain>
    </source>
</reference>
<dbReference type="InterPro" id="IPR036249">
    <property type="entry name" value="Thioredoxin-like_sf"/>
</dbReference>
<protein>
    <submittedName>
        <fullName evidence="1">DUF1636 domain-containing protein</fullName>
    </submittedName>
</protein>
<gene>
    <name evidence="1" type="ORF">ENR15_16955</name>
</gene>
<dbReference type="InterPro" id="IPR012863">
    <property type="entry name" value="DUF1636"/>
</dbReference>
<sequence>MTKHALFVCTTCASTWQDGKRVGTSGGEQLLASISQLHATWELRDEFSLHPVQCMSACSHACAVSFVAPGKWTYLFGDISTGGETGAAVLECASKYYGKPDGLVPWGERPEPLKKGIIARVPPVPTLSAANT</sequence>
<organism evidence="1">
    <name type="scientific">Planktothricoides sp. SpSt-374</name>
    <dbReference type="NCBI Taxonomy" id="2282167"/>
    <lineage>
        <taxon>Bacteria</taxon>
        <taxon>Bacillati</taxon>
        <taxon>Cyanobacteriota</taxon>
        <taxon>Cyanophyceae</taxon>
        <taxon>Oscillatoriophycideae</taxon>
        <taxon>Oscillatoriales</taxon>
        <taxon>Oscillatoriaceae</taxon>
        <taxon>Planktothricoides</taxon>
    </lineage>
</organism>
<accession>A0A7C3VLL0</accession>
<dbReference type="SUPFAM" id="SSF52833">
    <property type="entry name" value="Thioredoxin-like"/>
    <property type="match status" value="1"/>
</dbReference>
<dbReference type="CDD" id="cd02980">
    <property type="entry name" value="TRX_Fd_family"/>
    <property type="match status" value="1"/>
</dbReference>
<proteinExistence type="predicted"/>
<comment type="caution">
    <text evidence="1">The sequence shown here is derived from an EMBL/GenBank/DDBJ whole genome shotgun (WGS) entry which is preliminary data.</text>
</comment>
<dbReference type="AlphaFoldDB" id="A0A7C3VLL0"/>
<dbReference type="Gene3D" id="3.40.30.10">
    <property type="entry name" value="Glutaredoxin"/>
    <property type="match status" value="1"/>
</dbReference>
<name>A0A7C3VLL0_9CYAN</name>
<dbReference type="EMBL" id="DSPX01000172">
    <property type="protein sequence ID" value="HGG02277.1"/>
    <property type="molecule type" value="Genomic_DNA"/>
</dbReference>
<evidence type="ECO:0000313" key="1">
    <source>
        <dbReference type="EMBL" id="HGG02277.1"/>
    </source>
</evidence>
<dbReference type="Pfam" id="PF07845">
    <property type="entry name" value="DUF1636"/>
    <property type="match status" value="1"/>
</dbReference>